<evidence type="ECO:0000256" key="4">
    <source>
        <dbReference type="ARBA" id="ARBA00022771"/>
    </source>
</evidence>
<feature type="domain" description="C2H2-type" evidence="8">
    <location>
        <begin position="106"/>
        <end position="136"/>
    </location>
</feature>
<dbReference type="GeneID" id="8200944"/>
<sequence length="296" mass="34676">MSDSDFEWDEALSADLSKSKVARAFIPESEIIDNFNTVQHCLWTDCNDKFDNLDQVVSHINHTHISNDSNKDHCCNWRDCSRKGIPQASRFSLMSHVRSHTGERPFYCLLPECPKHFTRSDALLKHIKTIHNIDSPNEAQEEVFPWWYPSLESDKQKLEFVNEKTVRDRYLDLLERFESGELSKDNLSNYGALFNINHIDVNNNLKKHILERAKEHYETLAENNVHLPSDDDIDKLGTEELVHLADTLERYESQLKAFHDNVYTEYGNELNETKKWSYKLLTVQNAVFMDKLEKEL</sequence>
<evidence type="ECO:0000256" key="6">
    <source>
        <dbReference type="ARBA" id="ARBA00023242"/>
    </source>
</evidence>
<feature type="domain" description="C2H2-type" evidence="8">
    <location>
        <begin position="78"/>
        <end position="105"/>
    </location>
</feature>
<dbReference type="GO" id="GO:0000981">
    <property type="term" value="F:DNA-binding transcription factor activity, RNA polymerase II-specific"/>
    <property type="evidence" value="ECO:0007669"/>
    <property type="project" value="TreeGrafter"/>
</dbReference>
<dbReference type="InterPro" id="IPR056436">
    <property type="entry name" value="Znf-C2H2_ZIC1-5/GLI1-3-like"/>
</dbReference>
<dbReference type="SMR" id="C4R7D4"/>
<dbReference type="PANTHER" id="PTHR45718:SF4">
    <property type="entry name" value="TRANSCRIPTIONAL ACTIVATOR CUBITUS INTERRUPTUS"/>
    <property type="match status" value="1"/>
</dbReference>
<proteinExistence type="predicted"/>
<dbReference type="GO" id="GO:0000978">
    <property type="term" value="F:RNA polymerase II cis-regulatory region sequence-specific DNA binding"/>
    <property type="evidence" value="ECO:0007669"/>
    <property type="project" value="TreeGrafter"/>
</dbReference>
<reference evidence="9 10" key="1">
    <citation type="journal article" date="2009" name="Nat. Biotechnol.">
        <title>Genome sequence of the recombinant protein production host Pichia pastoris.</title>
        <authorList>
            <person name="De Schutter K."/>
            <person name="Lin Y.C."/>
            <person name="Tiels P."/>
            <person name="Van Hecke A."/>
            <person name="Glinka S."/>
            <person name="Weber-Lehmann J."/>
            <person name="Rouze P."/>
            <person name="Van de Peer Y."/>
            <person name="Callewaert N."/>
        </authorList>
    </citation>
    <scope>NUCLEOTIDE SEQUENCE [LARGE SCALE GENOMIC DNA]</scope>
    <source>
        <strain evidence="10">GS115 / ATCC 20864</strain>
    </source>
</reference>
<evidence type="ECO:0000256" key="2">
    <source>
        <dbReference type="ARBA" id="ARBA00022723"/>
    </source>
</evidence>
<name>C4R7D4_KOMPG</name>
<dbReference type="OrthoDB" id="3214149at2759"/>
<evidence type="ECO:0000256" key="1">
    <source>
        <dbReference type="ARBA" id="ARBA00004123"/>
    </source>
</evidence>
<keyword evidence="4 7" id="KW-0863">Zinc-finger</keyword>
<dbReference type="InterPro" id="IPR036236">
    <property type="entry name" value="Znf_C2H2_sf"/>
</dbReference>
<dbReference type="STRING" id="644223.C4R7D4"/>
<keyword evidence="3" id="KW-0677">Repeat</keyword>
<dbReference type="SMART" id="SM00355">
    <property type="entry name" value="ZnF_C2H2"/>
    <property type="match status" value="3"/>
</dbReference>
<protein>
    <recommendedName>
        <fullName evidence="8">C2H2-type domain-containing protein</fullName>
    </recommendedName>
</protein>
<dbReference type="InterPro" id="IPR013087">
    <property type="entry name" value="Znf_C2H2_type"/>
</dbReference>
<dbReference type="Gene3D" id="3.30.160.60">
    <property type="entry name" value="Classic Zinc Finger"/>
    <property type="match status" value="3"/>
</dbReference>
<dbReference type="HOGENOM" id="CLU_940445_0_0_1"/>
<dbReference type="AlphaFoldDB" id="C4R7D4"/>
<keyword evidence="5" id="KW-0862">Zinc</keyword>
<dbReference type="eggNOG" id="KOG1721">
    <property type="taxonomic scope" value="Eukaryota"/>
</dbReference>
<keyword evidence="2" id="KW-0479">Metal-binding</keyword>
<evidence type="ECO:0000256" key="5">
    <source>
        <dbReference type="ARBA" id="ARBA00022833"/>
    </source>
</evidence>
<dbReference type="InParanoid" id="C4R7D4"/>
<dbReference type="GO" id="GO:0005634">
    <property type="term" value="C:nucleus"/>
    <property type="evidence" value="ECO:0007669"/>
    <property type="project" value="UniProtKB-SubCell"/>
</dbReference>
<dbReference type="FunFam" id="3.30.160.60:FF:000201">
    <property type="entry name" value="C2H2 finger domain protein (Gli3)"/>
    <property type="match status" value="1"/>
</dbReference>
<evidence type="ECO:0000313" key="10">
    <source>
        <dbReference type="Proteomes" id="UP000000314"/>
    </source>
</evidence>
<dbReference type="SUPFAM" id="SSF57667">
    <property type="entry name" value="beta-beta-alpha zinc fingers"/>
    <property type="match status" value="2"/>
</dbReference>
<dbReference type="Proteomes" id="UP000000314">
    <property type="component" value="Chromosome 4"/>
</dbReference>
<evidence type="ECO:0000256" key="3">
    <source>
        <dbReference type="ARBA" id="ARBA00022737"/>
    </source>
</evidence>
<comment type="subcellular location">
    <subcellularLocation>
        <location evidence="1">Nucleus</location>
    </subcellularLocation>
</comment>
<evidence type="ECO:0000256" key="7">
    <source>
        <dbReference type="PROSITE-ProRule" id="PRU00042"/>
    </source>
</evidence>
<keyword evidence="6" id="KW-0539">Nucleus</keyword>
<dbReference type="KEGG" id="ppa:PAS_chr4_0275"/>
<keyword evidence="10" id="KW-1185">Reference proteome</keyword>
<dbReference type="PROSITE" id="PS00028">
    <property type="entry name" value="ZINC_FINGER_C2H2_1"/>
    <property type="match status" value="2"/>
</dbReference>
<evidence type="ECO:0000313" key="9">
    <source>
        <dbReference type="EMBL" id="CAY71509.1"/>
    </source>
</evidence>
<dbReference type="PROSITE" id="PS50157">
    <property type="entry name" value="ZINC_FINGER_C2H2_2"/>
    <property type="match status" value="2"/>
</dbReference>
<dbReference type="EMBL" id="FN392322">
    <property type="protein sequence ID" value="CAY71509.1"/>
    <property type="molecule type" value="Genomic_DNA"/>
</dbReference>
<dbReference type="GO" id="GO:0008270">
    <property type="term" value="F:zinc ion binding"/>
    <property type="evidence" value="ECO:0007669"/>
    <property type="project" value="UniProtKB-KW"/>
</dbReference>
<evidence type="ECO:0000259" key="8">
    <source>
        <dbReference type="PROSITE" id="PS50157"/>
    </source>
</evidence>
<dbReference type="PANTHER" id="PTHR45718">
    <property type="entry name" value="TRANSCRIPTIONAL ACTIVATOR CUBITUS INTERRUPTUS"/>
    <property type="match status" value="1"/>
</dbReference>
<dbReference type="RefSeq" id="XP_002493688.1">
    <property type="nucleotide sequence ID" value="XM_002493643.1"/>
</dbReference>
<dbReference type="InterPro" id="IPR043359">
    <property type="entry name" value="GLI-like"/>
</dbReference>
<gene>
    <name evidence="9" type="ordered locus">PAS_chr4_0275</name>
</gene>
<dbReference type="Pfam" id="PF23561">
    <property type="entry name" value="zf-C2H2_15"/>
    <property type="match status" value="1"/>
</dbReference>
<accession>C4R7D4</accession>
<organism evidence="9 10">
    <name type="scientific">Komagataella phaffii (strain GS115 / ATCC 20864)</name>
    <name type="common">Yeast</name>
    <name type="synonym">Pichia pastoris</name>
    <dbReference type="NCBI Taxonomy" id="644223"/>
    <lineage>
        <taxon>Eukaryota</taxon>
        <taxon>Fungi</taxon>
        <taxon>Dikarya</taxon>
        <taxon>Ascomycota</taxon>
        <taxon>Saccharomycotina</taxon>
        <taxon>Pichiomycetes</taxon>
        <taxon>Pichiales</taxon>
        <taxon>Pichiaceae</taxon>
        <taxon>Komagataella</taxon>
    </lineage>
</organism>